<feature type="region of interest" description="Disordered" evidence="1">
    <location>
        <begin position="324"/>
        <end position="349"/>
    </location>
</feature>
<dbReference type="Proteomes" id="UP000678499">
    <property type="component" value="Unassembled WGS sequence"/>
</dbReference>
<feature type="compositionally biased region" description="Acidic residues" evidence="1">
    <location>
        <begin position="132"/>
        <end position="150"/>
    </location>
</feature>
<gene>
    <name evidence="3" type="ORF">NMOB1V02_LOCUS12249</name>
</gene>
<sequence length="431" mass="46250">MRLQISVLALVISIAIVDFVFGHDEAHEKAKYRAEMNKGGVEYDEGDLMDDMRMFGDVKSFLESDTMKQLASNLGKGGLSPESLLSVAGNFLGGNNKPSGKGKDPTASLSDTLDMLTKGAEMLGQIFPPNPNDDDDEENVINVEDDDDLQESVGTKRSGAGAKRGRSDDDPLQAILGQVLQSGPLQNTLMNVVGGLLNQGASESACKVMGREKASGSKSADNPFDGVVDVLLSAAMEHFGNSEGKPLPAADKKQAAESSSSPSSSRRSEAAADADESVPTVGKKVPERKINGTKPTRQVDQEDLFDALKKNGIDIDGVKENLGSVFDTKPEQGQKSNLSSKSAENLKKSSQTQDLISEALLEWAESASTENQKEARRVVVNVIKKALFNFASYGKSMDSSKFMQDLATANFAIKPKIADLIKKYKIDSDFE</sequence>
<keyword evidence="4" id="KW-1185">Reference proteome</keyword>
<reference evidence="3" key="1">
    <citation type="submission" date="2020-11" db="EMBL/GenBank/DDBJ databases">
        <authorList>
            <person name="Tran Van P."/>
        </authorList>
    </citation>
    <scope>NUCLEOTIDE SEQUENCE</scope>
</reference>
<feature type="region of interest" description="Disordered" evidence="1">
    <location>
        <begin position="242"/>
        <end position="302"/>
    </location>
</feature>
<evidence type="ECO:0000256" key="1">
    <source>
        <dbReference type="SAM" id="MobiDB-lite"/>
    </source>
</evidence>
<dbReference type="EMBL" id="OA891146">
    <property type="protein sequence ID" value="CAD7284644.1"/>
    <property type="molecule type" value="Genomic_DNA"/>
</dbReference>
<dbReference type="EMBL" id="CAJPEX010009109">
    <property type="protein sequence ID" value="CAG0924796.1"/>
    <property type="molecule type" value="Genomic_DNA"/>
</dbReference>
<keyword evidence="2" id="KW-0732">Signal</keyword>
<protein>
    <submittedName>
        <fullName evidence="3">Uncharacterized protein</fullName>
    </submittedName>
</protein>
<feature type="compositionally biased region" description="Polar residues" evidence="1">
    <location>
        <begin position="331"/>
        <end position="349"/>
    </location>
</feature>
<feature type="non-terminal residue" evidence="3">
    <location>
        <position position="431"/>
    </location>
</feature>
<proteinExistence type="predicted"/>
<feature type="region of interest" description="Disordered" evidence="1">
    <location>
        <begin position="124"/>
        <end position="170"/>
    </location>
</feature>
<feature type="chain" id="PRO_5036210492" evidence="2">
    <location>
        <begin position="23"/>
        <end position="431"/>
    </location>
</feature>
<evidence type="ECO:0000313" key="4">
    <source>
        <dbReference type="Proteomes" id="UP000678499"/>
    </source>
</evidence>
<dbReference type="AlphaFoldDB" id="A0A7R9C1K9"/>
<evidence type="ECO:0000313" key="3">
    <source>
        <dbReference type="EMBL" id="CAD7284644.1"/>
    </source>
</evidence>
<feature type="signal peptide" evidence="2">
    <location>
        <begin position="1"/>
        <end position="22"/>
    </location>
</feature>
<evidence type="ECO:0000256" key="2">
    <source>
        <dbReference type="SAM" id="SignalP"/>
    </source>
</evidence>
<feature type="compositionally biased region" description="Low complexity" evidence="1">
    <location>
        <begin position="256"/>
        <end position="265"/>
    </location>
</feature>
<name>A0A7R9C1K9_9CRUS</name>
<accession>A0A7R9C1K9</accession>
<organism evidence="3">
    <name type="scientific">Notodromas monacha</name>
    <dbReference type="NCBI Taxonomy" id="399045"/>
    <lineage>
        <taxon>Eukaryota</taxon>
        <taxon>Metazoa</taxon>
        <taxon>Ecdysozoa</taxon>
        <taxon>Arthropoda</taxon>
        <taxon>Crustacea</taxon>
        <taxon>Oligostraca</taxon>
        <taxon>Ostracoda</taxon>
        <taxon>Podocopa</taxon>
        <taxon>Podocopida</taxon>
        <taxon>Cypridocopina</taxon>
        <taxon>Cypridoidea</taxon>
        <taxon>Cyprididae</taxon>
        <taxon>Notodromas</taxon>
    </lineage>
</organism>